<dbReference type="KEGG" id="mea:Mex_1p0166"/>
<dbReference type="Proteomes" id="UP000009081">
    <property type="component" value="Chromosome"/>
</dbReference>
<dbReference type="STRING" id="272630.MexAM1_META1p0166"/>
<keyword evidence="1" id="KW-0645">Protease</keyword>
<dbReference type="GO" id="GO:0006508">
    <property type="term" value="P:proteolysis"/>
    <property type="evidence" value="ECO:0007669"/>
    <property type="project" value="UniProtKB-UniRule"/>
</dbReference>
<dbReference type="InterPro" id="IPR001333">
    <property type="entry name" value="Peptidase_M32_Taq"/>
</dbReference>
<dbReference type="GO" id="GO:0004181">
    <property type="term" value="F:metallocarboxypeptidase activity"/>
    <property type="evidence" value="ECO:0007669"/>
    <property type="project" value="UniProtKB-UniRule"/>
</dbReference>
<name>C5B3A6_METEA</name>
<gene>
    <name evidence="4" type="ordered locus">MexAM1_META1p0166</name>
</gene>
<dbReference type="PANTHER" id="PTHR34217">
    <property type="entry name" value="METAL-DEPENDENT CARBOXYPEPTIDASE"/>
    <property type="match status" value="1"/>
</dbReference>
<sequence length="510" mass="55585">MTVTDDTEGSPPIMQAYATLTATFARLGALEDASGILGWDTQTQMPDGASDTRGEQLAVLSVLAHEILTDPRNAERFDAAEAEGHLGEWERANLREMRRAYAHAAAVPGDLVEAASKAATRCEMVWREARRDSDFARLRPYLEEVLRLRRRVGEAKGAALGLAPYDALLDGYDPGMRRARIDPIFAALRAVLPDLVAAVRERQAADAPPLPLPGPFPVVTQREIGLQLMRAVGFDFARGRLDISLHPFCGGATDDVRITTRYDEASATGALMGVLHETGHALYEQGRPAAWRHQPVGQARGMSLHESQSLLVEMQACRSAEFCAYLAPTLRAAFGGEGPAWEAKNLHRLYTRVEPGFIRVDADEVTYPAHILLRYRLETAMIAGDLMVADLPGAFNDGMKELLGLTVPDDRHGCLQDIHWPGGSFGYFPTYTLGALAAAQLFKAACAAHPGIRPALAEGDFSQLRGWLRENVHARASLMETDELLTAATGKPLGADDFLAHLRSRYLGTV</sequence>
<dbReference type="GO" id="GO:0046872">
    <property type="term" value="F:metal ion binding"/>
    <property type="evidence" value="ECO:0007669"/>
    <property type="project" value="UniProtKB-KW"/>
</dbReference>
<dbReference type="PANTHER" id="PTHR34217:SF1">
    <property type="entry name" value="CARBOXYPEPTIDASE 1"/>
    <property type="match status" value="1"/>
</dbReference>
<evidence type="ECO:0000256" key="3">
    <source>
        <dbReference type="PIRSR" id="PIRSR006615-2"/>
    </source>
</evidence>
<dbReference type="PRINTS" id="PR00998">
    <property type="entry name" value="CRBOXYPTASET"/>
</dbReference>
<keyword evidence="1 4" id="KW-0121">Carboxypeptidase</keyword>
<feature type="binding site" evidence="2">
    <location>
        <position position="280"/>
    </location>
    <ligand>
        <name>Zn(2+)</name>
        <dbReference type="ChEBI" id="CHEBI:29105"/>
        <note>catalytic</note>
    </ligand>
</feature>
<dbReference type="CDD" id="cd06460">
    <property type="entry name" value="M32_Taq"/>
    <property type="match status" value="1"/>
</dbReference>
<dbReference type="HOGENOM" id="CLU_032916_1_1_5"/>
<evidence type="ECO:0000256" key="2">
    <source>
        <dbReference type="PIRSR" id="PIRSR006615-1"/>
    </source>
</evidence>
<evidence type="ECO:0000313" key="5">
    <source>
        <dbReference type="Proteomes" id="UP000009081"/>
    </source>
</evidence>
<comment type="catalytic activity">
    <reaction evidence="1">
        <text>Release of a C-terminal amino acid with broad specificity, except for -Pro.</text>
        <dbReference type="EC" id="3.4.17.19"/>
    </reaction>
</comment>
<keyword evidence="5" id="KW-1185">Reference proteome</keyword>
<evidence type="ECO:0000313" key="4">
    <source>
        <dbReference type="EMBL" id="ACS38129.1"/>
    </source>
</evidence>
<feature type="binding site" evidence="2">
    <location>
        <position position="276"/>
    </location>
    <ligand>
        <name>Zn(2+)</name>
        <dbReference type="ChEBI" id="CHEBI:29105"/>
        <note>catalytic</note>
    </ligand>
</feature>
<dbReference type="EC" id="3.4.17.19" evidence="1"/>
<dbReference type="AlphaFoldDB" id="C5B3A6"/>
<proteinExistence type="inferred from homology"/>
<dbReference type="PROSITE" id="PS52034">
    <property type="entry name" value="PEPTIDASE_M32"/>
    <property type="match status" value="1"/>
</dbReference>
<keyword evidence="1 4" id="KW-0378">Hydrolase</keyword>
<evidence type="ECO:0000256" key="1">
    <source>
        <dbReference type="PIRNR" id="PIRNR006615"/>
    </source>
</evidence>
<keyword evidence="1 2" id="KW-0479">Metal-binding</keyword>
<comment type="cofactor">
    <cofactor evidence="2">
        <name>Zn(2+)</name>
        <dbReference type="ChEBI" id="CHEBI:29105"/>
    </cofactor>
    <text evidence="2">Binds 1 zinc ion per subunit.</text>
</comment>
<organism evidence="4 5">
    <name type="scientific">Methylorubrum extorquens (strain ATCC 14718 / DSM 1338 / JCM 2805 / NCIMB 9133 / AM1)</name>
    <name type="common">Methylobacterium extorquens</name>
    <dbReference type="NCBI Taxonomy" id="272630"/>
    <lineage>
        <taxon>Bacteria</taxon>
        <taxon>Pseudomonadati</taxon>
        <taxon>Pseudomonadota</taxon>
        <taxon>Alphaproteobacteria</taxon>
        <taxon>Hyphomicrobiales</taxon>
        <taxon>Methylobacteriaceae</taxon>
        <taxon>Methylorubrum</taxon>
    </lineage>
</organism>
<feature type="active site" description="Proton donor/acceptor" evidence="3">
    <location>
        <position position="277"/>
    </location>
</feature>
<dbReference type="PIRSF" id="PIRSF006615">
    <property type="entry name" value="Zn_crbxpep_Taq"/>
    <property type="match status" value="1"/>
</dbReference>
<accession>C5B3A6</accession>
<dbReference type="EMBL" id="CP001510">
    <property type="protein sequence ID" value="ACS38129.1"/>
    <property type="molecule type" value="Genomic_DNA"/>
</dbReference>
<keyword evidence="2" id="KW-0862">Zinc</keyword>
<feature type="binding site" evidence="2">
    <location>
        <position position="306"/>
    </location>
    <ligand>
        <name>Zn(2+)</name>
        <dbReference type="ChEBI" id="CHEBI:29105"/>
        <note>catalytic</note>
    </ligand>
</feature>
<dbReference type="Pfam" id="PF02074">
    <property type="entry name" value="Peptidase_M32"/>
    <property type="match status" value="1"/>
</dbReference>
<dbReference type="SUPFAM" id="SSF55486">
    <property type="entry name" value="Metalloproteases ('zincins'), catalytic domain"/>
    <property type="match status" value="1"/>
</dbReference>
<keyword evidence="1" id="KW-0482">Metalloprotease</keyword>
<reference evidence="4 5" key="1">
    <citation type="journal article" date="2009" name="PLoS ONE">
        <title>Methylobacterium genome sequences: a reference blueprint to investigate microbial metabolism of C1 compounds from natural and industrial sources.</title>
        <authorList>
            <person name="Vuilleumier S."/>
            <person name="Chistoserdova L."/>
            <person name="Lee M.-C."/>
            <person name="Bringel F."/>
            <person name="Lajus A."/>
            <person name="Zhou Y."/>
            <person name="Gourion B."/>
            <person name="Barbe V."/>
            <person name="Chang J."/>
            <person name="Cruveiller S."/>
            <person name="Dossat C."/>
            <person name="Gillett W."/>
            <person name="Gruffaz C."/>
            <person name="Haugen E."/>
            <person name="Hourcade E."/>
            <person name="Levy R."/>
            <person name="Mangenot S."/>
            <person name="Muller E."/>
            <person name="Nadalig T."/>
            <person name="Pagni M."/>
            <person name="Penny C."/>
            <person name="Peyraud R."/>
            <person name="Robinson D.G."/>
            <person name="Roche D."/>
            <person name="Rouy Z."/>
            <person name="Saenampechek C."/>
            <person name="Salvignol G."/>
            <person name="Vallenet D."/>
            <person name="Wu Z."/>
            <person name="Marx C.J."/>
            <person name="Vorholt J.A."/>
            <person name="Olson M.V."/>
            <person name="Kaul R."/>
            <person name="Weissenbach J."/>
            <person name="Medigue C."/>
            <person name="Lidstrom M.E."/>
        </authorList>
    </citation>
    <scope>NUCLEOTIDE SEQUENCE [LARGE SCALE GENOMIC DNA]</scope>
    <source>
        <strain evidence="5">ATCC 14718 / DSM 1338 / JCM 2805 / NCIMB 9133 / AM1</strain>
    </source>
</reference>
<protein>
    <recommendedName>
        <fullName evidence="1">Metal-dependent carboxypeptidase</fullName>
        <ecNumber evidence="1">3.4.17.19</ecNumber>
    </recommendedName>
</protein>
<comment type="similarity">
    <text evidence="1">Belongs to the peptidase M32 family.</text>
</comment>
<comment type="function">
    <text evidence="1">Broad specificity carboxypetidase that releases amino acids sequentially from the C-terminus, including neutral, aromatic, polar and basic residues.</text>
</comment>
<dbReference type="Gene3D" id="1.10.1370.30">
    <property type="match status" value="1"/>
</dbReference>
<dbReference type="eggNOG" id="COG2317">
    <property type="taxonomic scope" value="Bacteria"/>
</dbReference>